<dbReference type="InterPro" id="IPR001083">
    <property type="entry name" value="Cu_fist_DNA-bd_dom"/>
</dbReference>
<evidence type="ECO:0000256" key="5">
    <source>
        <dbReference type="ARBA" id="ARBA00023015"/>
    </source>
</evidence>
<dbReference type="PANTHER" id="PTHR28088">
    <property type="entry name" value="TRANSCRIPTIONAL ACTIVATOR HAA1-RELATED"/>
    <property type="match status" value="1"/>
</dbReference>
<dbReference type="InterPro" id="IPR036395">
    <property type="entry name" value="Cu_fist_DNA-bd_dom_sf"/>
</dbReference>
<keyword evidence="6" id="KW-0804">Transcription</keyword>
<dbReference type="GO" id="GO:0006878">
    <property type="term" value="P:intracellular copper ion homeostasis"/>
    <property type="evidence" value="ECO:0007669"/>
    <property type="project" value="TreeGrafter"/>
</dbReference>
<dbReference type="GO" id="GO:0005507">
    <property type="term" value="F:copper ion binding"/>
    <property type="evidence" value="ECO:0007669"/>
    <property type="project" value="InterPro"/>
</dbReference>
<dbReference type="Proteomes" id="UP000799757">
    <property type="component" value="Unassembled WGS sequence"/>
</dbReference>
<dbReference type="Gene3D" id="3.90.430.10">
    <property type="entry name" value="Copper fist DNA-binding domain"/>
    <property type="match status" value="1"/>
</dbReference>
<feature type="domain" description="Copper-fist" evidence="8">
    <location>
        <begin position="1"/>
        <end position="38"/>
    </location>
</feature>
<protein>
    <recommendedName>
        <fullName evidence="8">Copper-fist domain-containing protein</fullName>
    </recommendedName>
</protein>
<comment type="subcellular location">
    <subcellularLocation>
        <location evidence="1">Nucleus</location>
    </subcellularLocation>
</comment>
<dbReference type="Pfam" id="PF00649">
    <property type="entry name" value="Copper-fist"/>
    <property type="match status" value="1"/>
</dbReference>
<dbReference type="GO" id="GO:0005634">
    <property type="term" value="C:nucleus"/>
    <property type="evidence" value="ECO:0007669"/>
    <property type="project" value="UniProtKB-SubCell"/>
</dbReference>
<evidence type="ECO:0000256" key="6">
    <source>
        <dbReference type="ARBA" id="ARBA00023163"/>
    </source>
</evidence>
<name>A0A6A6XF60_9PLEO</name>
<keyword evidence="5" id="KW-0805">Transcription regulation</keyword>
<sequence>YIDHSCFSSRPCIRGHRASKCDHRDRILIEVRKPGRPLTSCPHVSGPCGCEHRVTDVAIATGKAFFVVVGPLANFHQNLVTEIFQ</sequence>
<reference evidence="9" key="1">
    <citation type="journal article" date="2020" name="Stud. Mycol.">
        <title>101 Dothideomycetes genomes: a test case for predicting lifestyles and emergence of pathogens.</title>
        <authorList>
            <person name="Haridas S."/>
            <person name="Albert R."/>
            <person name="Binder M."/>
            <person name="Bloem J."/>
            <person name="Labutti K."/>
            <person name="Salamov A."/>
            <person name="Andreopoulos B."/>
            <person name="Baker S."/>
            <person name="Barry K."/>
            <person name="Bills G."/>
            <person name="Bluhm B."/>
            <person name="Cannon C."/>
            <person name="Castanera R."/>
            <person name="Culley D."/>
            <person name="Daum C."/>
            <person name="Ezra D."/>
            <person name="Gonzalez J."/>
            <person name="Henrissat B."/>
            <person name="Kuo A."/>
            <person name="Liang C."/>
            <person name="Lipzen A."/>
            <person name="Lutzoni F."/>
            <person name="Magnuson J."/>
            <person name="Mondo S."/>
            <person name="Nolan M."/>
            <person name="Ohm R."/>
            <person name="Pangilinan J."/>
            <person name="Park H.-J."/>
            <person name="Ramirez L."/>
            <person name="Alfaro M."/>
            <person name="Sun H."/>
            <person name="Tritt A."/>
            <person name="Yoshinaga Y."/>
            <person name="Zwiers L.-H."/>
            <person name="Turgeon B."/>
            <person name="Goodwin S."/>
            <person name="Spatafora J."/>
            <person name="Crous P."/>
            <person name="Grigoriev I."/>
        </authorList>
    </citation>
    <scope>NUCLEOTIDE SEQUENCE</scope>
    <source>
        <strain evidence="9">CBS 109.77</strain>
    </source>
</reference>
<organism evidence="9 10">
    <name type="scientific">Melanomma pulvis-pyrius CBS 109.77</name>
    <dbReference type="NCBI Taxonomy" id="1314802"/>
    <lineage>
        <taxon>Eukaryota</taxon>
        <taxon>Fungi</taxon>
        <taxon>Dikarya</taxon>
        <taxon>Ascomycota</taxon>
        <taxon>Pezizomycotina</taxon>
        <taxon>Dothideomycetes</taxon>
        <taxon>Pleosporomycetidae</taxon>
        <taxon>Pleosporales</taxon>
        <taxon>Melanommataceae</taxon>
        <taxon>Melanomma</taxon>
    </lineage>
</organism>
<evidence type="ECO:0000313" key="9">
    <source>
        <dbReference type="EMBL" id="KAF2795072.1"/>
    </source>
</evidence>
<gene>
    <name evidence="9" type="ORF">K505DRAFT_240677</name>
</gene>
<keyword evidence="7" id="KW-0539">Nucleus</keyword>
<keyword evidence="4" id="KW-0186">Copper</keyword>
<evidence type="ECO:0000259" key="8">
    <source>
        <dbReference type="PROSITE" id="PS50073"/>
    </source>
</evidence>
<evidence type="ECO:0000256" key="2">
    <source>
        <dbReference type="ARBA" id="ARBA00022723"/>
    </source>
</evidence>
<proteinExistence type="predicted"/>
<evidence type="ECO:0000256" key="1">
    <source>
        <dbReference type="ARBA" id="ARBA00004123"/>
    </source>
</evidence>
<dbReference type="GO" id="GO:0006879">
    <property type="term" value="P:intracellular iron ion homeostasis"/>
    <property type="evidence" value="ECO:0007669"/>
    <property type="project" value="TreeGrafter"/>
</dbReference>
<dbReference type="EMBL" id="MU001870">
    <property type="protein sequence ID" value="KAF2795072.1"/>
    <property type="molecule type" value="Genomic_DNA"/>
</dbReference>
<dbReference type="PANTHER" id="PTHR28088:SF9">
    <property type="entry name" value="TRANSCRIPTION FACTOR GRISEA, PUTATIVE (AFU_ORTHOLOGUE AFUA_1G13190)-RELATED"/>
    <property type="match status" value="1"/>
</dbReference>
<dbReference type="GO" id="GO:0000978">
    <property type="term" value="F:RNA polymerase II cis-regulatory region sequence-specific DNA binding"/>
    <property type="evidence" value="ECO:0007669"/>
    <property type="project" value="TreeGrafter"/>
</dbReference>
<dbReference type="SMART" id="SM00412">
    <property type="entry name" value="Cu_FIST"/>
    <property type="match status" value="1"/>
</dbReference>
<dbReference type="SUPFAM" id="SSF57879">
    <property type="entry name" value="Zinc domain conserved in yeast copper-regulated transcription factors"/>
    <property type="match status" value="1"/>
</dbReference>
<evidence type="ECO:0000256" key="4">
    <source>
        <dbReference type="ARBA" id="ARBA00023008"/>
    </source>
</evidence>
<keyword evidence="2" id="KW-0479">Metal-binding</keyword>
<dbReference type="PROSITE" id="PS50073">
    <property type="entry name" value="COPPER_FIST_2"/>
    <property type="match status" value="1"/>
</dbReference>
<dbReference type="SMART" id="SM01090">
    <property type="entry name" value="Copper-fist"/>
    <property type="match status" value="1"/>
</dbReference>
<dbReference type="GO" id="GO:0000981">
    <property type="term" value="F:DNA-binding transcription factor activity, RNA polymerase II-specific"/>
    <property type="evidence" value="ECO:0007669"/>
    <property type="project" value="TreeGrafter"/>
</dbReference>
<dbReference type="PRINTS" id="PR00617">
    <property type="entry name" value="COPPERFIST"/>
</dbReference>
<keyword evidence="3" id="KW-0862">Zinc</keyword>
<accession>A0A6A6XF60</accession>
<keyword evidence="10" id="KW-1185">Reference proteome</keyword>
<dbReference type="OrthoDB" id="5600085at2759"/>
<dbReference type="AlphaFoldDB" id="A0A6A6XF60"/>
<evidence type="ECO:0000256" key="3">
    <source>
        <dbReference type="ARBA" id="ARBA00022833"/>
    </source>
</evidence>
<dbReference type="GO" id="GO:0045944">
    <property type="term" value="P:positive regulation of transcription by RNA polymerase II"/>
    <property type="evidence" value="ECO:0007669"/>
    <property type="project" value="TreeGrafter"/>
</dbReference>
<feature type="non-terminal residue" evidence="9">
    <location>
        <position position="1"/>
    </location>
</feature>
<evidence type="ECO:0000313" key="10">
    <source>
        <dbReference type="Proteomes" id="UP000799757"/>
    </source>
</evidence>
<evidence type="ECO:0000256" key="7">
    <source>
        <dbReference type="ARBA" id="ARBA00023242"/>
    </source>
</evidence>
<dbReference type="InterPro" id="IPR051763">
    <property type="entry name" value="Copper_Homeo_Regul"/>
</dbReference>